<feature type="domain" description="Biotin synthase auxiliary protein C-terminal" evidence="8">
    <location>
        <begin position="41"/>
        <end position="60"/>
    </location>
</feature>
<evidence type="ECO:0000313" key="9">
    <source>
        <dbReference type="EMBL" id="GAA0953206.1"/>
    </source>
</evidence>
<keyword evidence="3" id="KW-0093">Biotin biosynthesis</keyword>
<dbReference type="Proteomes" id="UP001500542">
    <property type="component" value="Unassembled WGS sequence"/>
</dbReference>
<accession>A0ABP4BQH5</accession>
<keyword evidence="10" id="KW-1185">Reference proteome</keyword>
<evidence type="ECO:0000256" key="3">
    <source>
        <dbReference type="ARBA" id="ARBA00022756"/>
    </source>
</evidence>
<keyword evidence="4" id="KW-0408">Iron</keyword>
<reference evidence="10" key="1">
    <citation type="journal article" date="2019" name="Int. J. Syst. Evol. Microbiol.">
        <title>The Global Catalogue of Microorganisms (GCM) 10K type strain sequencing project: providing services to taxonomists for standard genome sequencing and annotation.</title>
        <authorList>
            <consortium name="The Broad Institute Genomics Platform"/>
            <consortium name="The Broad Institute Genome Sequencing Center for Infectious Disease"/>
            <person name="Wu L."/>
            <person name="Ma J."/>
        </authorList>
    </citation>
    <scope>NUCLEOTIDE SEQUENCE [LARGE SCALE GENOMIC DNA]</scope>
    <source>
        <strain evidence="10">JCM 10977</strain>
    </source>
</reference>
<name>A0ABP4BQH5_9ACTN</name>
<protein>
    <recommendedName>
        <fullName evidence="7">Biotin synthase auxiliary protein</fullName>
    </recommendedName>
</protein>
<dbReference type="Pfam" id="PF26519">
    <property type="entry name" value="BsaP"/>
    <property type="match status" value="1"/>
</dbReference>
<evidence type="ECO:0000256" key="1">
    <source>
        <dbReference type="ARBA" id="ARBA00001915"/>
    </source>
</evidence>
<evidence type="ECO:0000256" key="7">
    <source>
        <dbReference type="ARBA" id="ARBA00093796"/>
    </source>
</evidence>
<dbReference type="InterPro" id="IPR058605">
    <property type="entry name" value="BsaP_C"/>
</dbReference>
<dbReference type="RefSeq" id="WP_343976751.1">
    <property type="nucleotide sequence ID" value="NZ_BAAAHK010000013.1"/>
</dbReference>
<keyword evidence="2" id="KW-0479">Metal-binding</keyword>
<dbReference type="EMBL" id="BAAAHK010000013">
    <property type="protein sequence ID" value="GAA0953206.1"/>
    <property type="molecule type" value="Genomic_DNA"/>
</dbReference>
<comment type="caution">
    <text evidence="9">The sequence shown here is derived from an EMBL/GenBank/DDBJ whole genome shotgun (WGS) entry which is preliminary data.</text>
</comment>
<organism evidence="9 10">
    <name type="scientific">Kribbella koreensis</name>
    <dbReference type="NCBI Taxonomy" id="57909"/>
    <lineage>
        <taxon>Bacteria</taxon>
        <taxon>Bacillati</taxon>
        <taxon>Actinomycetota</taxon>
        <taxon>Actinomycetes</taxon>
        <taxon>Propionibacteriales</taxon>
        <taxon>Kribbellaceae</taxon>
        <taxon>Kribbella</taxon>
    </lineage>
</organism>
<evidence type="ECO:0000256" key="5">
    <source>
        <dbReference type="ARBA" id="ARBA00093761"/>
    </source>
</evidence>
<sequence>MTTLLYCGHCGRDAADGSHSDCRRALAMEPPRYCAECRRRMIVQVHPMGWTAKCSVHGELAG</sequence>
<comment type="similarity">
    <text evidence="6">Belongs to the BsaP family.</text>
</comment>
<comment type="cofactor">
    <cofactor evidence="1">
        <name>iron-sulfur cluster</name>
        <dbReference type="ChEBI" id="CHEBI:30408"/>
    </cofactor>
</comment>
<evidence type="ECO:0000256" key="6">
    <source>
        <dbReference type="ARBA" id="ARBA00093780"/>
    </source>
</evidence>
<evidence type="ECO:0000256" key="4">
    <source>
        <dbReference type="ARBA" id="ARBA00023004"/>
    </source>
</evidence>
<evidence type="ECO:0000259" key="8">
    <source>
        <dbReference type="Pfam" id="PF26519"/>
    </source>
</evidence>
<proteinExistence type="inferred from homology"/>
<gene>
    <name evidence="9" type="ORF">GCM10009554_57270</name>
</gene>
<evidence type="ECO:0000256" key="2">
    <source>
        <dbReference type="ARBA" id="ARBA00022723"/>
    </source>
</evidence>
<comment type="function">
    <text evidence="5">Required for the activity of the biotin synthase BioB.</text>
</comment>
<evidence type="ECO:0000313" key="10">
    <source>
        <dbReference type="Proteomes" id="UP001500542"/>
    </source>
</evidence>